<dbReference type="Gene3D" id="1.20.1250.20">
    <property type="entry name" value="MFS general substrate transporter like domains"/>
    <property type="match status" value="1"/>
</dbReference>
<name>A0A853FW23_9BURK</name>
<feature type="transmembrane region" description="Helical" evidence="7">
    <location>
        <begin position="322"/>
        <end position="338"/>
    </location>
</feature>
<feature type="transmembrane region" description="Helical" evidence="7">
    <location>
        <begin position="266"/>
        <end position="286"/>
    </location>
</feature>
<feature type="domain" description="Major facilitator superfamily (MFS) profile" evidence="8">
    <location>
        <begin position="31"/>
        <end position="411"/>
    </location>
</feature>
<dbReference type="Pfam" id="PF07690">
    <property type="entry name" value="MFS_1"/>
    <property type="match status" value="1"/>
</dbReference>
<evidence type="ECO:0000256" key="2">
    <source>
        <dbReference type="ARBA" id="ARBA00022475"/>
    </source>
</evidence>
<feature type="transmembrane region" description="Helical" evidence="7">
    <location>
        <begin position="183"/>
        <end position="203"/>
    </location>
</feature>
<feature type="transmembrane region" description="Helical" evidence="7">
    <location>
        <begin position="68"/>
        <end position="85"/>
    </location>
</feature>
<dbReference type="Proteomes" id="UP000559809">
    <property type="component" value="Unassembled WGS sequence"/>
</dbReference>
<dbReference type="InterPro" id="IPR020846">
    <property type="entry name" value="MFS_dom"/>
</dbReference>
<dbReference type="PROSITE" id="PS50850">
    <property type="entry name" value="MFS"/>
    <property type="match status" value="1"/>
</dbReference>
<feature type="transmembrane region" description="Helical" evidence="7">
    <location>
        <begin position="359"/>
        <end position="379"/>
    </location>
</feature>
<feature type="region of interest" description="Disordered" evidence="6">
    <location>
        <begin position="1"/>
        <end position="23"/>
    </location>
</feature>
<evidence type="ECO:0000313" key="9">
    <source>
        <dbReference type="EMBL" id="NYT49008.1"/>
    </source>
</evidence>
<evidence type="ECO:0000256" key="6">
    <source>
        <dbReference type="SAM" id="MobiDB-lite"/>
    </source>
</evidence>
<protein>
    <submittedName>
        <fullName evidence="9">MFS transporter</fullName>
    </submittedName>
</protein>
<comment type="caution">
    <text evidence="9">The sequence shown here is derived from an EMBL/GenBank/DDBJ whole genome shotgun (WGS) entry which is preliminary data.</text>
</comment>
<dbReference type="AlphaFoldDB" id="A0A853FW23"/>
<evidence type="ECO:0000256" key="1">
    <source>
        <dbReference type="ARBA" id="ARBA00004651"/>
    </source>
</evidence>
<dbReference type="InterPro" id="IPR050189">
    <property type="entry name" value="MFS_Efflux_Transporters"/>
</dbReference>
<reference evidence="9 10" key="1">
    <citation type="submission" date="2020-07" db="EMBL/GenBank/DDBJ databases">
        <title>Taxonomic revisions and descriptions of new bacterial species based on genomic comparisons in the high-G+C-content subgroup of the family Alcaligenaceae.</title>
        <authorList>
            <person name="Szabo A."/>
            <person name="Felfoldi T."/>
        </authorList>
    </citation>
    <scope>NUCLEOTIDE SEQUENCE [LARGE SCALE GENOMIC DNA]</scope>
    <source>
        <strain evidence="9 10">LMG 24012</strain>
    </source>
</reference>
<evidence type="ECO:0000256" key="5">
    <source>
        <dbReference type="ARBA" id="ARBA00023136"/>
    </source>
</evidence>
<feature type="transmembrane region" description="Helical" evidence="7">
    <location>
        <begin position="385"/>
        <end position="406"/>
    </location>
</feature>
<proteinExistence type="predicted"/>
<evidence type="ECO:0000259" key="8">
    <source>
        <dbReference type="PROSITE" id="PS50850"/>
    </source>
</evidence>
<dbReference type="GO" id="GO:0005886">
    <property type="term" value="C:plasma membrane"/>
    <property type="evidence" value="ECO:0007669"/>
    <property type="project" value="UniProtKB-SubCell"/>
</dbReference>
<feature type="transmembrane region" description="Helical" evidence="7">
    <location>
        <begin position="97"/>
        <end position="116"/>
    </location>
</feature>
<feature type="transmembrane region" description="Helical" evidence="7">
    <location>
        <begin position="31"/>
        <end position="48"/>
    </location>
</feature>
<dbReference type="InterPro" id="IPR011701">
    <property type="entry name" value="MFS"/>
</dbReference>
<dbReference type="SUPFAM" id="SSF103473">
    <property type="entry name" value="MFS general substrate transporter"/>
    <property type="match status" value="1"/>
</dbReference>
<keyword evidence="10" id="KW-1185">Reference proteome</keyword>
<organism evidence="9 10">
    <name type="scientific">Parapusillimonas granuli</name>
    <dbReference type="NCBI Taxonomy" id="380911"/>
    <lineage>
        <taxon>Bacteria</taxon>
        <taxon>Pseudomonadati</taxon>
        <taxon>Pseudomonadota</taxon>
        <taxon>Betaproteobacteria</taxon>
        <taxon>Burkholderiales</taxon>
        <taxon>Alcaligenaceae</taxon>
        <taxon>Parapusillimonas</taxon>
    </lineage>
</organism>
<dbReference type="PANTHER" id="PTHR43124:SF3">
    <property type="entry name" value="CHLORAMPHENICOL EFFLUX PUMP RV0191"/>
    <property type="match status" value="1"/>
</dbReference>
<feature type="transmembrane region" description="Helical" evidence="7">
    <location>
        <begin position="156"/>
        <end position="177"/>
    </location>
</feature>
<evidence type="ECO:0000313" key="10">
    <source>
        <dbReference type="Proteomes" id="UP000559809"/>
    </source>
</evidence>
<dbReference type="CDD" id="cd17324">
    <property type="entry name" value="MFS_NepI_like"/>
    <property type="match status" value="1"/>
</dbReference>
<evidence type="ECO:0000256" key="4">
    <source>
        <dbReference type="ARBA" id="ARBA00022989"/>
    </source>
</evidence>
<keyword evidence="2" id="KW-1003">Cell membrane</keyword>
<dbReference type="GO" id="GO:0022857">
    <property type="term" value="F:transmembrane transporter activity"/>
    <property type="evidence" value="ECO:0007669"/>
    <property type="project" value="InterPro"/>
</dbReference>
<keyword evidence="4 7" id="KW-1133">Transmembrane helix</keyword>
<dbReference type="PANTHER" id="PTHR43124">
    <property type="entry name" value="PURINE EFFLUX PUMP PBUE"/>
    <property type="match status" value="1"/>
</dbReference>
<accession>A0A853FW23</accession>
<keyword evidence="3 7" id="KW-0812">Transmembrane</keyword>
<comment type="subcellular location">
    <subcellularLocation>
        <location evidence="1">Cell membrane</location>
        <topology evidence="1">Multi-pass membrane protein</topology>
    </subcellularLocation>
</comment>
<feature type="transmembrane region" description="Helical" evidence="7">
    <location>
        <begin position="298"/>
        <end position="316"/>
    </location>
</feature>
<gene>
    <name evidence="9" type="ORF">H0A72_06750</name>
</gene>
<feature type="transmembrane region" description="Helical" evidence="7">
    <location>
        <begin position="122"/>
        <end position="144"/>
    </location>
</feature>
<keyword evidence="5 7" id="KW-0472">Membrane</keyword>
<sequence length="412" mass="43742">MRQNQPREAHSDIDPAYGAGSGTGQRQERRALLALGFAGFGSSAMMRVCDPMLPALARDFDVTAGQASQTISAYAIAYGILQLIFGPLGDRYGKRRVVGIAALLCIVGNALAVFAGTLDLLIVARALAGVAAAGIIPLSLAWIGDTVPYAQRQAALARYLTAILMGLIAGQWVAGVITDLWGWRWIFALLFVFFLAVGLALSLDASVRREAARPPSGGGYVHDMVDVLTRPWAVWLLVAVTLEGAFAFSAMAFLPTFMHDEYGFGISVSSGIVALYGVGGMVYSFGARKLLSRFSEEGMAILGGLLLTASWLMVAVLDRWEWVPPATVAAGIGYYTLHSTLMTQATQMAPAARGTAMSLFAGCLFLGISIGVGSSGLVIDHVSYRWVFAVCALGLGLLAGAFAYSLRRRGRR</sequence>
<feature type="compositionally biased region" description="Basic and acidic residues" evidence="6">
    <location>
        <begin position="1"/>
        <end position="13"/>
    </location>
</feature>
<feature type="transmembrane region" description="Helical" evidence="7">
    <location>
        <begin position="232"/>
        <end position="254"/>
    </location>
</feature>
<evidence type="ECO:0000256" key="3">
    <source>
        <dbReference type="ARBA" id="ARBA00022692"/>
    </source>
</evidence>
<dbReference type="EMBL" id="JACCEM010000003">
    <property type="protein sequence ID" value="NYT49008.1"/>
    <property type="molecule type" value="Genomic_DNA"/>
</dbReference>
<dbReference type="RefSeq" id="WP_180154303.1">
    <property type="nucleotide sequence ID" value="NZ_JACCEM010000003.1"/>
</dbReference>
<dbReference type="InterPro" id="IPR036259">
    <property type="entry name" value="MFS_trans_sf"/>
</dbReference>
<evidence type="ECO:0000256" key="7">
    <source>
        <dbReference type="SAM" id="Phobius"/>
    </source>
</evidence>